<dbReference type="Proteomes" id="UP000219285">
    <property type="component" value="Chromosome"/>
</dbReference>
<evidence type="ECO:0000256" key="1">
    <source>
        <dbReference type="SAM" id="Coils"/>
    </source>
</evidence>
<proteinExistence type="predicted"/>
<keyword evidence="2" id="KW-1133">Transmembrane helix</keyword>
<keyword evidence="6" id="KW-1185">Reference proteome</keyword>
<dbReference type="EMBL" id="CP052766">
    <property type="protein sequence ID" value="QJR82058.1"/>
    <property type="molecule type" value="Genomic_DNA"/>
</dbReference>
<dbReference type="OrthoDB" id="9777219at2"/>
<dbReference type="Pfam" id="PF09822">
    <property type="entry name" value="ABC_transp_aux"/>
    <property type="match status" value="1"/>
</dbReference>
<dbReference type="Pfam" id="PF23357">
    <property type="entry name" value="DUF7088"/>
    <property type="match status" value="1"/>
</dbReference>
<feature type="domain" description="DUF7088" evidence="4">
    <location>
        <begin position="37"/>
        <end position="137"/>
    </location>
</feature>
<dbReference type="AlphaFoldDB" id="A0A6M4MGP7"/>
<feature type="domain" description="ABC-type uncharacterised transport system" evidence="3">
    <location>
        <begin position="184"/>
        <end position="468"/>
    </location>
</feature>
<keyword evidence="2" id="KW-0472">Membrane</keyword>
<dbReference type="RefSeq" id="WP_075610249.1">
    <property type="nucleotide sequence ID" value="NZ_CP052766.1"/>
</dbReference>
<feature type="transmembrane region" description="Helical" evidence="2">
    <location>
        <begin position="577"/>
        <end position="597"/>
    </location>
</feature>
<dbReference type="InterPro" id="IPR055396">
    <property type="entry name" value="DUF7088"/>
</dbReference>
<feature type="coiled-coil region" evidence="1">
    <location>
        <begin position="502"/>
        <end position="529"/>
    </location>
</feature>
<evidence type="ECO:0000259" key="3">
    <source>
        <dbReference type="Pfam" id="PF09822"/>
    </source>
</evidence>
<protein>
    <submittedName>
        <fullName evidence="5">ABC transporter</fullName>
    </submittedName>
</protein>
<dbReference type="InterPro" id="IPR019196">
    <property type="entry name" value="ABC_transp_unknown"/>
</dbReference>
<evidence type="ECO:0000313" key="5">
    <source>
        <dbReference type="EMBL" id="QJR82058.1"/>
    </source>
</evidence>
<keyword evidence="2" id="KW-0812">Transmembrane</keyword>
<reference evidence="5 6" key="2">
    <citation type="submission" date="2020-04" db="EMBL/GenBank/DDBJ databases">
        <title>Complete genome sequence of Alteromonas pelagimontana 5.12T.</title>
        <authorList>
            <person name="Sinha R.K."/>
            <person name="Krishnan K.P."/>
            <person name="Kurian J.P."/>
        </authorList>
    </citation>
    <scope>NUCLEOTIDE SEQUENCE [LARGE SCALE GENOMIC DNA]</scope>
    <source>
        <strain evidence="5 6">5.12</strain>
    </source>
</reference>
<evidence type="ECO:0000313" key="6">
    <source>
        <dbReference type="Proteomes" id="UP000219285"/>
    </source>
</evidence>
<keyword evidence="1" id="KW-0175">Coiled coil</keyword>
<accession>A0A6M4MGP7</accession>
<dbReference type="KEGG" id="apel:CA267_015490"/>
<evidence type="ECO:0000256" key="2">
    <source>
        <dbReference type="SAM" id="Phobius"/>
    </source>
</evidence>
<organism evidence="5 6">
    <name type="scientific">Alteromonas pelagimontana</name>
    <dbReference type="NCBI Taxonomy" id="1858656"/>
    <lineage>
        <taxon>Bacteria</taxon>
        <taxon>Pseudomonadati</taxon>
        <taxon>Pseudomonadota</taxon>
        <taxon>Gammaproteobacteria</taxon>
        <taxon>Alteromonadales</taxon>
        <taxon>Alteromonadaceae</taxon>
        <taxon>Alteromonas/Salinimonas group</taxon>
        <taxon>Alteromonas</taxon>
    </lineage>
</organism>
<sequence length="614" mass="67348">MKKITAIISLLLLAVLFVGLVLVNNQLLSQVRVDLTENQVYSLSEGSKSVLEDIDEPLTLYFFYSDSASKGMTSLRNYADRVKSLLQEYEQAADGMIKLEVIDPEPFSEAEDQATQFGLTGATVGPIGEAIYFGLAGTNALDDQFTIAFFDPQKEQFLEYDISKLIYQLSDPEEVKLALVTDLPVTGGQNPMTGQFTPPMVFFDQLSQLYDVEVVESNADALPEHTDVVMLAHPGKLTEKLRYAIDQFAMNEGRVLAFVDPHYESAPMSMMGSMGANSSTLTLLQSWGINADLQKVVLDARLGLDIRAQDGGIVTHPGILGLTAQELNRQDVTTANLESINGASFGTLSLVQGSQLRQESLFTSSADARLISAEMYSQNMDPAALQKELDGATQSYVLAARFTGRATSAYSGPVAEATAFSSNTSKISVIVVADVDMLADRFWVQQSNFFGETVYTPFANNGDFITNATENLAGSNALISVRSRGTFVRPFERVQELELKAQARYREHEEKLQTELADTEAQLSQLQSHPGQSGALVVSAEQQAAIDDFVAKRVAIRKQLREVRYQLERDIDALGNWLKFVNIAAAPLLLVILLFGLSRLFRRKAGAVYTGVRS</sequence>
<name>A0A6M4MGP7_9ALTE</name>
<evidence type="ECO:0000259" key="4">
    <source>
        <dbReference type="Pfam" id="PF23357"/>
    </source>
</evidence>
<reference evidence="6" key="1">
    <citation type="submission" date="2014-12" db="EMBL/GenBank/DDBJ databases">
        <title>Complete genome sequence of a multi-drug resistant Klebsiella pneumoniae.</title>
        <authorList>
            <person name="Hua X."/>
            <person name="Chen Q."/>
            <person name="Li X."/>
            <person name="Feng Y."/>
            <person name="Ruan Z."/>
            <person name="Yu Y."/>
        </authorList>
    </citation>
    <scope>NUCLEOTIDE SEQUENCE [LARGE SCALE GENOMIC DNA]</scope>
    <source>
        <strain evidence="6">5.12</strain>
    </source>
</reference>
<gene>
    <name evidence="5" type="ORF">CA267_015490</name>
</gene>